<dbReference type="PATRIC" id="fig|1232683.4.peg.1215"/>
<sequence length="175" mass="19550">MRRTLLVVILCLLSLGCSTDGWQSASRESAGIAPDPTQTPEAIIQVYAADAWGWRGLFAVHTWIAVKPSKAEHYTVMEVVGWRKNRGLPVLRTMQDLPDRHWYGAKPDLILDKRGPGVDALIEKVQAAARQYPWMDEYRVFPGPNSNTFPAWIALQVPELGLSLPWRAIGSGWAD</sequence>
<comment type="caution">
    <text evidence="2">The sequence shown here is derived from an EMBL/GenBank/DDBJ whole genome shotgun (WGS) entry which is preliminary data.</text>
</comment>
<dbReference type="InterPro" id="IPR022224">
    <property type="entry name" value="DUF3750"/>
</dbReference>
<keyword evidence="3" id="KW-1185">Reference proteome</keyword>
<dbReference type="Proteomes" id="UP000028252">
    <property type="component" value="Unassembled WGS sequence"/>
</dbReference>
<protein>
    <recommendedName>
        <fullName evidence="4">Lipoprotein</fullName>
    </recommendedName>
</protein>
<gene>
    <name evidence="2" type="ORF">ADIMK_1225</name>
</gene>
<dbReference type="PROSITE" id="PS51257">
    <property type="entry name" value="PROKAR_LIPOPROTEIN"/>
    <property type="match status" value="1"/>
</dbReference>
<dbReference type="eggNOG" id="ENOG502Z88I">
    <property type="taxonomic scope" value="Bacteria"/>
</dbReference>
<evidence type="ECO:0000313" key="2">
    <source>
        <dbReference type="EMBL" id="KEA64772.1"/>
    </source>
</evidence>
<dbReference type="RefSeq" id="WP_036184969.1">
    <property type="nucleotide sequence ID" value="NZ_JMQN01000015.1"/>
</dbReference>
<reference evidence="2 3" key="1">
    <citation type="submission" date="2014-04" db="EMBL/GenBank/DDBJ databases">
        <title>Marinobacterium kochiensis sp. nov., isolated from sediment sample collected from Kochi backwaters in Kerala, India.</title>
        <authorList>
            <person name="Singh A."/>
            <person name="Pinnaka A.K."/>
        </authorList>
    </citation>
    <scope>NUCLEOTIDE SEQUENCE [LARGE SCALE GENOMIC DNA]</scope>
    <source>
        <strain evidence="2 3">AK27</strain>
    </source>
</reference>
<accession>A0A081G1W7</accession>
<evidence type="ECO:0008006" key="4">
    <source>
        <dbReference type="Google" id="ProtNLM"/>
    </source>
</evidence>
<evidence type="ECO:0000256" key="1">
    <source>
        <dbReference type="SAM" id="SignalP"/>
    </source>
</evidence>
<name>A0A081G1W7_9GAMM</name>
<dbReference type="AlphaFoldDB" id="A0A081G1W7"/>
<organism evidence="2 3">
    <name type="scientific">Marinobacterium lacunae</name>
    <dbReference type="NCBI Taxonomy" id="1232683"/>
    <lineage>
        <taxon>Bacteria</taxon>
        <taxon>Pseudomonadati</taxon>
        <taxon>Pseudomonadota</taxon>
        <taxon>Gammaproteobacteria</taxon>
        <taxon>Oceanospirillales</taxon>
        <taxon>Oceanospirillaceae</taxon>
        <taxon>Marinobacterium</taxon>
    </lineage>
</organism>
<keyword evidence="1" id="KW-0732">Signal</keyword>
<dbReference type="STRING" id="1232683.ADIMK_1225"/>
<dbReference type="EMBL" id="JMQN01000015">
    <property type="protein sequence ID" value="KEA64772.1"/>
    <property type="molecule type" value="Genomic_DNA"/>
</dbReference>
<dbReference type="Pfam" id="PF12570">
    <property type="entry name" value="DUF3750"/>
    <property type="match status" value="1"/>
</dbReference>
<evidence type="ECO:0000313" key="3">
    <source>
        <dbReference type="Proteomes" id="UP000028252"/>
    </source>
</evidence>
<proteinExistence type="predicted"/>
<feature type="signal peptide" evidence="1">
    <location>
        <begin position="1"/>
        <end position="19"/>
    </location>
</feature>
<feature type="chain" id="PRO_5001757458" description="Lipoprotein" evidence="1">
    <location>
        <begin position="20"/>
        <end position="175"/>
    </location>
</feature>